<reference evidence="3 4" key="1">
    <citation type="journal article" date="2019" name="Environ. Microbiol.">
        <title>The phytopathogenic nature of Dickeya aquatica 174/2 and the dynamic early evolution of Dickeya pathogenicity.</title>
        <authorList>
            <person name="Duprey A."/>
            <person name="Taib N."/>
            <person name="Leonard S."/>
            <person name="Garin T."/>
            <person name="Flandrois J.P."/>
            <person name="Nasser W."/>
            <person name="Brochier-Armanet C."/>
            <person name="Reverchon S."/>
        </authorList>
    </citation>
    <scope>NUCLEOTIDE SEQUENCE [LARGE SCALE GENOMIC DNA]</scope>
    <source>
        <strain evidence="3 4">NCPPB 569</strain>
    </source>
</reference>
<evidence type="ECO:0000313" key="3">
    <source>
        <dbReference type="EMBL" id="QDX31176.1"/>
    </source>
</evidence>
<dbReference type="GO" id="GO:0046690">
    <property type="term" value="P:response to tellurium ion"/>
    <property type="evidence" value="ECO:0007669"/>
    <property type="project" value="InterPro"/>
</dbReference>
<dbReference type="AlphaFoldDB" id="A0A5B8HS31"/>
<dbReference type="Pfam" id="PF09313">
    <property type="entry name" value="TehB-like"/>
    <property type="match status" value="1"/>
</dbReference>
<dbReference type="InterPro" id="IPR015392">
    <property type="entry name" value="TehB/YeaR-like_dom"/>
</dbReference>
<dbReference type="InterPro" id="IPR014431">
    <property type="entry name" value="Tellurite-R_TehB-2"/>
</dbReference>
<dbReference type="Gene3D" id="2.60.120.10">
    <property type="entry name" value="Jelly Rolls"/>
    <property type="match status" value="1"/>
</dbReference>
<dbReference type="KEGG" id="dic:Dpoa569_0003161"/>
<dbReference type="STRING" id="568768.GCA_000406125_00785"/>
<dbReference type="CDD" id="cd02440">
    <property type="entry name" value="AdoMet_MTases"/>
    <property type="match status" value="1"/>
</dbReference>
<dbReference type="SUPFAM" id="SSF53335">
    <property type="entry name" value="S-adenosyl-L-methionine-dependent methyltransferases"/>
    <property type="match status" value="1"/>
</dbReference>
<dbReference type="InterPro" id="IPR015985">
    <property type="entry name" value="TehB-like_dom"/>
</dbReference>
<dbReference type="Proteomes" id="UP000320591">
    <property type="component" value="Chromosome"/>
</dbReference>
<dbReference type="PIRSF" id="PIRSF005215">
    <property type="entry name" value="TehB"/>
    <property type="match status" value="1"/>
</dbReference>
<dbReference type="GO" id="GO:0008757">
    <property type="term" value="F:S-adenosylmethionine-dependent methyltransferase activity"/>
    <property type="evidence" value="ECO:0007669"/>
    <property type="project" value="InterPro"/>
</dbReference>
<dbReference type="GO" id="GO:0005737">
    <property type="term" value="C:cytoplasm"/>
    <property type="evidence" value="ECO:0007669"/>
    <property type="project" value="InterPro"/>
</dbReference>
<dbReference type="Pfam" id="PF03848">
    <property type="entry name" value="TehB"/>
    <property type="match status" value="1"/>
</dbReference>
<evidence type="ECO:0000259" key="2">
    <source>
        <dbReference type="Pfam" id="PF09313"/>
    </source>
</evidence>
<gene>
    <name evidence="3" type="primary">tehB</name>
    <name evidence="3" type="ORF">Dpoa569_0003161</name>
</gene>
<evidence type="ECO:0000313" key="4">
    <source>
        <dbReference type="Proteomes" id="UP000320591"/>
    </source>
</evidence>
<dbReference type="InterPro" id="IPR014710">
    <property type="entry name" value="RmlC-like_jellyroll"/>
</dbReference>
<organism evidence="3 4">
    <name type="scientific">Dickeya poaceiphila</name>
    <dbReference type="NCBI Taxonomy" id="568768"/>
    <lineage>
        <taxon>Bacteria</taxon>
        <taxon>Pseudomonadati</taxon>
        <taxon>Pseudomonadota</taxon>
        <taxon>Gammaproteobacteria</taxon>
        <taxon>Enterobacterales</taxon>
        <taxon>Pectobacteriaceae</taxon>
        <taxon>Dickeya</taxon>
    </lineage>
</organism>
<feature type="domain" description="TehB/YeaR-like" evidence="2">
    <location>
        <begin position="16"/>
        <end position="96"/>
    </location>
</feature>
<dbReference type="RefSeq" id="WP_042868796.1">
    <property type="nucleotide sequence ID" value="NZ_CM001975.1"/>
</dbReference>
<dbReference type="InterPro" id="IPR004537">
    <property type="entry name" value="Tellurite-R_MeTrfase_TehB"/>
</dbReference>
<evidence type="ECO:0000259" key="1">
    <source>
        <dbReference type="Pfam" id="PF03848"/>
    </source>
</evidence>
<protein>
    <submittedName>
        <fullName evidence="3">SAM-dependent methyltransferase TehB</fullName>
    </submittedName>
</protein>
<proteinExistence type="predicted"/>
<dbReference type="EMBL" id="CP042220">
    <property type="protein sequence ID" value="QDX31176.1"/>
    <property type="molecule type" value="Genomic_DNA"/>
</dbReference>
<keyword evidence="3" id="KW-0489">Methyltransferase</keyword>
<accession>A0A5B8HS31</accession>
<name>A0A5B8HS31_9GAMM</name>
<feature type="domain" description="Tellurite resistance methyltransferase TehB-like" evidence="1">
    <location>
        <begin position="98"/>
        <end position="290"/>
    </location>
</feature>
<dbReference type="InterPro" id="IPR029063">
    <property type="entry name" value="SAM-dependent_MTases_sf"/>
</dbReference>
<dbReference type="NCBIfam" id="NF008992">
    <property type="entry name" value="PRK12335.1"/>
    <property type="match status" value="1"/>
</dbReference>
<dbReference type="SUPFAM" id="SSF51197">
    <property type="entry name" value="Clavaminate synthase-like"/>
    <property type="match status" value="1"/>
</dbReference>
<keyword evidence="3" id="KW-0808">Transferase</keyword>
<dbReference type="Gene3D" id="3.40.50.150">
    <property type="entry name" value="Vaccinia Virus protein VP39"/>
    <property type="match status" value="1"/>
</dbReference>
<dbReference type="NCBIfam" id="NF008405">
    <property type="entry name" value="PRK11207.1"/>
    <property type="match status" value="1"/>
</dbReference>
<keyword evidence="4" id="KW-1185">Reference proteome</keyword>
<dbReference type="GO" id="GO:0032259">
    <property type="term" value="P:methylation"/>
    <property type="evidence" value="ECO:0007669"/>
    <property type="project" value="UniProtKB-KW"/>
</dbReference>
<dbReference type="NCBIfam" id="TIGR00477">
    <property type="entry name" value="tehB"/>
    <property type="match status" value="1"/>
</dbReference>
<sequence length="296" mass="34115">MHETTRQEPQDLLCYKQMPVWNSSTLPAAFQEQHNTKQGTWAKLHILNGELTFDVLTEQGETKERFHFSPQQQPPYIEPQCWHRIVSFSDDLECQLGFYCTPEDYYHKKYELTRTHSEVIDALRYLQPGKALDLGCGGGRNALYLNLKGFDVTACDKNALSIDKLNHIIADESLSRIDAFVHDINQADIRHQYDFILSTVVFMFLERSCIPAIISNMQKHTVAGGYNLIVAAMSTDDFPCPMPFSFTFGHNELHDYYRDWEIVKYNEDVGELHKTDANGNRLKLRFATLLARKPDA</sequence>
<dbReference type="OrthoDB" id="9804312at2"/>